<evidence type="ECO:0000313" key="11">
    <source>
        <dbReference type="Proteomes" id="UP000178869"/>
    </source>
</evidence>
<evidence type="ECO:0000256" key="7">
    <source>
        <dbReference type="ARBA" id="ARBA00022842"/>
    </source>
</evidence>
<comment type="similarity">
    <text evidence="8">Belongs to the tRNA nucleotidyltransferase/poly(A) polymerase family.</text>
</comment>
<dbReference type="GO" id="GO:0000166">
    <property type="term" value="F:nucleotide binding"/>
    <property type="evidence" value="ECO:0007669"/>
    <property type="project" value="UniProtKB-KW"/>
</dbReference>
<dbReference type="GO" id="GO:0008033">
    <property type="term" value="P:tRNA processing"/>
    <property type="evidence" value="ECO:0007669"/>
    <property type="project" value="UniProtKB-KW"/>
</dbReference>
<evidence type="ECO:0000256" key="8">
    <source>
        <dbReference type="RuleBase" id="RU003953"/>
    </source>
</evidence>
<keyword evidence="6" id="KW-0547">Nucleotide-binding</keyword>
<keyword evidence="7" id="KW-0460">Magnesium</keyword>
<dbReference type="InterPro" id="IPR050264">
    <property type="entry name" value="Bact_CCA-adding_enz_type3_sf"/>
</dbReference>
<dbReference type="SUPFAM" id="SSF81301">
    <property type="entry name" value="Nucleotidyltransferase"/>
    <property type="match status" value="1"/>
</dbReference>
<keyword evidence="4" id="KW-0548">Nucleotidyltransferase</keyword>
<keyword evidence="5" id="KW-0479">Metal-binding</keyword>
<dbReference type="Pfam" id="PF01743">
    <property type="entry name" value="PolyA_pol"/>
    <property type="match status" value="1"/>
</dbReference>
<dbReference type="InterPro" id="IPR002646">
    <property type="entry name" value="PolA_pol_head_dom"/>
</dbReference>
<dbReference type="GO" id="GO:0016779">
    <property type="term" value="F:nucleotidyltransferase activity"/>
    <property type="evidence" value="ECO:0007669"/>
    <property type="project" value="UniProtKB-KW"/>
</dbReference>
<comment type="cofactor">
    <cofactor evidence="1">
        <name>Mg(2+)</name>
        <dbReference type="ChEBI" id="CHEBI:18420"/>
    </cofactor>
</comment>
<reference evidence="10 11" key="1">
    <citation type="journal article" date="2016" name="Nat. Commun.">
        <title>Thousands of microbial genomes shed light on interconnected biogeochemical processes in an aquifer system.</title>
        <authorList>
            <person name="Anantharaman K."/>
            <person name="Brown C.T."/>
            <person name="Hug L.A."/>
            <person name="Sharon I."/>
            <person name="Castelle C.J."/>
            <person name="Probst A.J."/>
            <person name="Thomas B.C."/>
            <person name="Singh A."/>
            <person name="Wilkins M.J."/>
            <person name="Karaoz U."/>
            <person name="Brodie E.L."/>
            <person name="Williams K.H."/>
            <person name="Hubbard S.S."/>
            <person name="Banfield J.F."/>
        </authorList>
    </citation>
    <scope>NUCLEOTIDE SEQUENCE [LARGE SCALE GENOMIC DNA]</scope>
</reference>
<dbReference type="Proteomes" id="UP000178869">
    <property type="component" value="Unassembled WGS sequence"/>
</dbReference>
<keyword evidence="2 8" id="KW-0808">Transferase</keyword>
<organism evidence="10 11">
    <name type="scientific">Candidatus Terrybacteria bacterium RIFCSPHIGHO2_01_FULL_43_35</name>
    <dbReference type="NCBI Taxonomy" id="1802361"/>
    <lineage>
        <taxon>Bacteria</taxon>
        <taxon>Candidatus Terryibacteriota</taxon>
    </lineage>
</organism>
<evidence type="ECO:0000259" key="9">
    <source>
        <dbReference type="PROSITE" id="PS51831"/>
    </source>
</evidence>
<dbReference type="Gene3D" id="3.30.460.10">
    <property type="entry name" value="Beta Polymerase, domain 2"/>
    <property type="match status" value="1"/>
</dbReference>
<dbReference type="Gene3D" id="1.10.3090.10">
    <property type="entry name" value="cca-adding enzyme, domain 2"/>
    <property type="match status" value="1"/>
</dbReference>
<dbReference type="Pfam" id="PF01966">
    <property type="entry name" value="HD"/>
    <property type="match status" value="1"/>
</dbReference>
<name>A0A1G2PG85_9BACT</name>
<dbReference type="InterPro" id="IPR043519">
    <property type="entry name" value="NT_sf"/>
</dbReference>
<dbReference type="PANTHER" id="PTHR46173:SF1">
    <property type="entry name" value="CCA TRNA NUCLEOTIDYLTRANSFERASE 1, MITOCHONDRIAL"/>
    <property type="match status" value="1"/>
</dbReference>
<proteinExistence type="inferred from homology"/>
<protein>
    <recommendedName>
        <fullName evidence="9">HD domain-containing protein</fullName>
    </recommendedName>
</protein>
<dbReference type="InterPro" id="IPR006674">
    <property type="entry name" value="HD_domain"/>
</dbReference>
<evidence type="ECO:0000256" key="4">
    <source>
        <dbReference type="ARBA" id="ARBA00022695"/>
    </source>
</evidence>
<sequence>MQLPKEVKETMQKLDKGGFKAFVVGGCLRDILLSRDPKDWDIATNAEPEQIQEIFPDSFYENTFGTVGIKTDSKKEELKVIEVTTFRIESDYTDKRHPDSVHFAKTIEEDLSRRDFTINAMAWDGKTLIDPYGGQKDLKKRTIRTVGDADRRFQEDALRLMRAIRFGSELNFVLDSRTAESMHDHAGLLEFISKERIGDEFRKLIMTTHAARGIELLRDLKMLKFVLPELEEGWDVDQNKHHIYTVWEHNVRALQYATEQGYSFDVRLAALLHDVGKPRSKRGTGPDSTFYGHEVIGAKLAARALERLHFSKKEIEKISLLVRAHMFNYDPNVVTDASVRRLIAKVGEENIKDLVQVREADRIGSGVKKAVPYKLRHFMFRIEKVLAKPVSRKTMKLDGNELMTVLKLEAGPRVGAILEALFEEILDDPGRNKKDYLVARAKELNEMSDKELGALRKKAQDKYASVLEYEEGLMKDKYGV</sequence>
<evidence type="ECO:0000256" key="2">
    <source>
        <dbReference type="ARBA" id="ARBA00022679"/>
    </source>
</evidence>
<evidence type="ECO:0000256" key="5">
    <source>
        <dbReference type="ARBA" id="ARBA00022723"/>
    </source>
</evidence>
<evidence type="ECO:0000256" key="6">
    <source>
        <dbReference type="ARBA" id="ARBA00022741"/>
    </source>
</evidence>
<keyword evidence="8" id="KW-0694">RNA-binding</keyword>
<comment type="caution">
    <text evidence="10">The sequence shown here is derived from an EMBL/GenBank/DDBJ whole genome shotgun (WGS) entry which is preliminary data.</text>
</comment>
<dbReference type="PROSITE" id="PS51831">
    <property type="entry name" value="HD"/>
    <property type="match status" value="1"/>
</dbReference>
<feature type="domain" description="HD" evidence="9">
    <location>
        <begin position="246"/>
        <end position="366"/>
    </location>
</feature>
<gene>
    <name evidence="10" type="ORF">A2828_02230</name>
</gene>
<accession>A0A1G2PG85</accession>
<dbReference type="GO" id="GO:0046872">
    <property type="term" value="F:metal ion binding"/>
    <property type="evidence" value="ECO:0007669"/>
    <property type="project" value="UniProtKB-KW"/>
</dbReference>
<evidence type="ECO:0000256" key="3">
    <source>
        <dbReference type="ARBA" id="ARBA00022694"/>
    </source>
</evidence>
<dbReference type="SMART" id="SM00471">
    <property type="entry name" value="HDc"/>
    <property type="match status" value="1"/>
</dbReference>
<dbReference type="Pfam" id="PF12627">
    <property type="entry name" value="PolyA_pol_RNAbd"/>
    <property type="match status" value="1"/>
</dbReference>
<dbReference type="SUPFAM" id="SSF81891">
    <property type="entry name" value="Poly A polymerase C-terminal region-like"/>
    <property type="match status" value="1"/>
</dbReference>
<dbReference type="AlphaFoldDB" id="A0A1G2PG85"/>
<evidence type="ECO:0000313" key="10">
    <source>
        <dbReference type="EMBL" id="OHA46779.1"/>
    </source>
</evidence>
<dbReference type="InterPro" id="IPR003607">
    <property type="entry name" value="HD/PDEase_dom"/>
</dbReference>
<dbReference type="PANTHER" id="PTHR46173">
    <property type="entry name" value="CCA TRNA NUCLEOTIDYLTRANSFERASE 1, MITOCHONDRIAL"/>
    <property type="match status" value="1"/>
</dbReference>
<evidence type="ECO:0000256" key="1">
    <source>
        <dbReference type="ARBA" id="ARBA00001946"/>
    </source>
</evidence>
<dbReference type="NCBIfam" id="TIGR00277">
    <property type="entry name" value="HDIG"/>
    <property type="match status" value="1"/>
</dbReference>
<dbReference type="EMBL" id="MHSR01000013">
    <property type="protein sequence ID" value="OHA46779.1"/>
    <property type="molecule type" value="Genomic_DNA"/>
</dbReference>
<keyword evidence="3" id="KW-0819">tRNA processing</keyword>
<dbReference type="CDD" id="cd00077">
    <property type="entry name" value="HDc"/>
    <property type="match status" value="1"/>
</dbReference>
<dbReference type="CDD" id="cd05398">
    <property type="entry name" value="NT_ClassII-CCAase"/>
    <property type="match status" value="1"/>
</dbReference>
<dbReference type="GO" id="GO:0000049">
    <property type="term" value="F:tRNA binding"/>
    <property type="evidence" value="ECO:0007669"/>
    <property type="project" value="TreeGrafter"/>
</dbReference>
<dbReference type="Gene3D" id="1.10.246.80">
    <property type="match status" value="1"/>
</dbReference>
<dbReference type="InterPro" id="IPR032828">
    <property type="entry name" value="PolyA_RNA-bd"/>
</dbReference>
<dbReference type="InterPro" id="IPR006675">
    <property type="entry name" value="HDIG_dom"/>
</dbReference>